<organism evidence="6 9">
    <name type="scientific">Actinopolyspora erythraea</name>
    <dbReference type="NCBI Taxonomy" id="414996"/>
    <lineage>
        <taxon>Bacteria</taxon>
        <taxon>Bacillati</taxon>
        <taxon>Actinomycetota</taxon>
        <taxon>Actinomycetes</taxon>
        <taxon>Actinopolysporales</taxon>
        <taxon>Actinopolysporaceae</taxon>
        <taxon>Actinopolyspora</taxon>
    </lineage>
</organism>
<sequence>MSSRERRTAIVRATLPLLAEQGANVTTKSIAQAADVAEGTVFRVFADKGELLRACLAEAFRTDEVRARMSEISTELSIDTRLTEAAVLVLDHFSRLGELKRNLAASDYDVHRHEAHGEQHPGRHGPPRFVLELTEALAELIVPDEGRLRVPVHDVAAMLLGLLLSASFDGNSDDEARSKLAPRIDVLLRGALVERKPQTSTGPDR</sequence>
<dbReference type="Pfam" id="PF00440">
    <property type="entry name" value="TetR_N"/>
    <property type="match status" value="1"/>
</dbReference>
<dbReference type="InterPro" id="IPR001647">
    <property type="entry name" value="HTH_TetR"/>
</dbReference>
<dbReference type="KEGG" id="aey:CDG81_03290"/>
<keyword evidence="1" id="KW-0805">Transcription regulation</keyword>
<dbReference type="PANTHER" id="PTHR30055">
    <property type="entry name" value="HTH-TYPE TRANSCRIPTIONAL REGULATOR RUTR"/>
    <property type="match status" value="1"/>
</dbReference>
<dbReference type="GO" id="GO:0000976">
    <property type="term" value="F:transcription cis-regulatory region binding"/>
    <property type="evidence" value="ECO:0007669"/>
    <property type="project" value="TreeGrafter"/>
</dbReference>
<evidence type="ECO:0000313" key="7">
    <source>
        <dbReference type="EMBL" id="KGI80295.1"/>
    </source>
</evidence>
<dbReference type="AlphaFoldDB" id="A0A099D4M8"/>
<dbReference type="EMBL" id="CP022752">
    <property type="protein sequence ID" value="ASU77492.1"/>
    <property type="molecule type" value="Genomic_DNA"/>
</dbReference>
<dbReference type="Gene3D" id="1.10.357.10">
    <property type="entry name" value="Tetracycline Repressor, domain 2"/>
    <property type="match status" value="1"/>
</dbReference>
<evidence type="ECO:0000256" key="4">
    <source>
        <dbReference type="PROSITE-ProRule" id="PRU00335"/>
    </source>
</evidence>
<evidence type="ECO:0000313" key="6">
    <source>
        <dbReference type="EMBL" id="ASU77492.1"/>
    </source>
</evidence>
<dbReference type="InterPro" id="IPR050109">
    <property type="entry name" value="HTH-type_TetR-like_transc_reg"/>
</dbReference>
<dbReference type="GO" id="GO:0003700">
    <property type="term" value="F:DNA-binding transcription factor activity"/>
    <property type="evidence" value="ECO:0007669"/>
    <property type="project" value="TreeGrafter"/>
</dbReference>
<dbReference type="OrthoDB" id="3539650at2"/>
<evidence type="ECO:0000313" key="8">
    <source>
        <dbReference type="Proteomes" id="UP000029737"/>
    </source>
</evidence>
<protein>
    <submittedName>
        <fullName evidence="6">TetR/AcrR family transcriptional regulator</fullName>
    </submittedName>
</protein>
<dbReference type="eggNOG" id="COG1309">
    <property type="taxonomic scope" value="Bacteria"/>
</dbReference>
<accession>A0A099D4M8</accession>
<evidence type="ECO:0000259" key="5">
    <source>
        <dbReference type="PROSITE" id="PS50977"/>
    </source>
</evidence>
<dbReference type="HOGENOM" id="CLU_113325_0_0_11"/>
<dbReference type="PANTHER" id="PTHR30055:SF234">
    <property type="entry name" value="HTH-TYPE TRANSCRIPTIONAL REGULATOR BETI"/>
    <property type="match status" value="1"/>
</dbReference>
<dbReference type="EMBL" id="JPMV01000033">
    <property type="protein sequence ID" value="KGI80295.1"/>
    <property type="molecule type" value="Genomic_DNA"/>
</dbReference>
<evidence type="ECO:0000256" key="2">
    <source>
        <dbReference type="ARBA" id="ARBA00023125"/>
    </source>
</evidence>
<dbReference type="PRINTS" id="PR00455">
    <property type="entry name" value="HTHTETR"/>
</dbReference>
<evidence type="ECO:0000256" key="3">
    <source>
        <dbReference type="ARBA" id="ARBA00023163"/>
    </source>
</evidence>
<feature type="DNA-binding region" description="H-T-H motif" evidence="4">
    <location>
        <begin position="26"/>
        <end position="45"/>
    </location>
</feature>
<keyword evidence="8" id="KW-1185">Reference proteome</keyword>
<feature type="domain" description="HTH tetR-type" evidence="5">
    <location>
        <begin position="4"/>
        <end position="63"/>
    </location>
</feature>
<name>A0A099D4M8_9ACTN</name>
<dbReference type="InterPro" id="IPR009057">
    <property type="entry name" value="Homeodomain-like_sf"/>
</dbReference>
<evidence type="ECO:0000256" key="1">
    <source>
        <dbReference type="ARBA" id="ARBA00023015"/>
    </source>
</evidence>
<dbReference type="PROSITE" id="PS50977">
    <property type="entry name" value="HTH_TETR_2"/>
    <property type="match status" value="1"/>
</dbReference>
<evidence type="ECO:0000313" key="9">
    <source>
        <dbReference type="Proteomes" id="UP000215043"/>
    </source>
</evidence>
<proteinExistence type="predicted"/>
<dbReference type="Proteomes" id="UP000029737">
    <property type="component" value="Unassembled WGS sequence"/>
</dbReference>
<keyword evidence="2 4" id="KW-0238">DNA-binding</keyword>
<reference evidence="7 8" key="1">
    <citation type="journal article" date="2014" name="PLoS ONE">
        <title>Identification and Characterization of a New Erythromycin Biosynthetic Gene Cluster in Actinopolyspora erythraea YIM90600, a Novel Erythronolide-Producing Halophilic Actinomycete Isolated from Salt Field.</title>
        <authorList>
            <person name="Chen D."/>
            <person name="Feng J."/>
            <person name="Huang L."/>
            <person name="Zhang Q."/>
            <person name="Wu J."/>
            <person name="Zhu X."/>
            <person name="Duan Y."/>
            <person name="Xu Z."/>
        </authorList>
    </citation>
    <scope>NUCLEOTIDE SEQUENCE [LARGE SCALE GENOMIC DNA]</scope>
    <source>
        <strain evidence="7 8">YIM90600</strain>
    </source>
</reference>
<keyword evidence="3" id="KW-0804">Transcription</keyword>
<reference evidence="6 9" key="2">
    <citation type="submission" date="2017-08" db="EMBL/GenBank/DDBJ databases">
        <title>The complete genome sequence of moderately halophilic actinomycete Actinopolyspora erythraea YIM 90600, the producer of novel erythromycin, novel actinopolysporins A-C and tubercidin.</title>
        <authorList>
            <person name="Yin M."/>
            <person name="Tang S."/>
        </authorList>
    </citation>
    <scope>NUCLEOTIDE SEQUENCE [LARGE SCALE GENOMIC DNA]</scope>
    <source>
        <strain evidence="6 9">YIM 90600</strain>
    </source>
</reference>
<dbReference type="Proteomes" id="UP000215043">
    <property type="component" value="Chromosome"/>
</dbReference>
<gene>
    <name evidence="6" type="ORF">CDG81_03290</name>
    <name evidence="7" type="ORF">IL38_17690</name>
</gene>
<dbReference type="SUPFAM" id="SSF46689">
    <property type="entry name" value="Homeodomain-like"/>
    <property type="match status" value="1"/>
</dbReference>